<evidence type="ECO:0000313" key="3">
    <source>
        <dbReference type="Proteomes" id="UP000460715"/>
    </source>
</evidence>
<sequence length="142" mass="15208">MSRTSRAHTELLARRYLASRGAAPMVEDPLHLALPRLRQEVALAMRLARLDLTIAAGLIVSGMTVAATAWLAPLHGGIVMVLLYLHLMPLAGLAMAIWAAVVLEKSGLRLFTARRITRALQAGAWMEALDLALRSLPGPAAG</sequence>
<accession>A0A845BFL0</accession>
<keyword evidence="3" id="KW-1185">Reference proteome</keyword>
<feature type="transmembrane region" description="Helical" evidence="1">
    <location>
        <begin position="52"/>
        <end position="72"/>
    </location>
</feature>
<dbReference type="AlphaFoldDB" id="A0A845BFL0"/>
<dbReference type="OrthoDB" id="7275333at2"/>
<organism evidence="2 3">
    <name type="scientific">Teichococcus coralli</name>
    <dbReference type="NCBI Taxonomy" id="2545983"/>
    <lineage>
        <taxon>Bacteria</taxon>
        <taxon>Pseudomonadati</taxon>
        <taxon>Pseudomonadota</taxon>
        <taxon>Alphaproteobacteria</taxon>
        <taxon>Acetobacterales</taxon>
        <taxon>Roseomonadaceae</taxon>
        <taxon>Roseomonas</taxon>
    </lineage>
</organism>
<dbReference type="RefSeq" id="WP_160939189.1">
    <property type="nucleotide sequence ID" value="NZ_SNVJ01000027.1"/>
</dbReference>
<comment type="caution">
    <text evidence="2">The sequence shown here is derived from an EMBL/GenBank/DDBJ whole genome shotgun (WGS) entry which is preliminary data.</text>
</comment>
<dbReference type="EMBL" id="SNVJ01000027">
    <property type="protein sequence ID" value="MXP65785.1"/>
    <property type="molecule type" value="Genomic_DNA"/>
</dbReference>
<evidence type="ECO:0000313" key="2">
    <source>
        <dbReference type="EMBL" id="MXP65785.1"/>
    </source>
</evidence>
<name>A0A845BFL0_9PROT</name>
<proteinExistence type="predicted"/>
<feature type="transmembrane region" description="Helical" evidence="1">
    <location>
        <begin position="78"/>
        <end position="103"/>
    </location>
</feature>
<gene>
    <name evidence="2" type="ORF">E0493_20755</name>
</gene>
<keyword evidence="1" id="KW-0812">Transmembrane</keyword>
<reference evidence="2 3" key="1">
    <citation type="submission" date="2019-03" db="EMBL/GenBank/DDBJ databases">
        <title>Roseomonas sp. a novel Roseomonas species isolated from Sea whip Gorgonian.</title>
        <authorList>
            <person name="Li F."/>
            <person name="Pan X."/>
            <person name="Huang S."/>
            <person name="Li Z."/>
            <person name="Meng B."/>
        </authorList>
    </citation>
    <scope>NUCLEOTIDE SEQUENCE [LARGE SCALE GENOMIC DNA]</scope>
    <source>
        <strain evidence="2 3">M0104</strain>
    </source>
</reference>
<keyword evidence="1" id="KW-0472">Membrane</keyword>
<evidence type="ECO:0000256" key="1">
    <source>
        <dbReference type="SAM" id="Phobius"/>
    </source>
</evidence>
<protein>
    <submittedName>
        <fullName evidence="2">Uncharacterized protein</fullName>
    </submittedName>
</protein>
<keyword evidence="1" id="KW-1133">Transmembrane helix</keyword>
<dbReference type="Proteomes" id="UP000460715">
    <property type="component" value="Unassembled WGS sequence"/>
</dbReference>